<sequence>MANVLVLQAIQGIDNINKCRYAILKYLEVYNLNPPPDIAIFLYTDQPAYFESFIPFFSLFGIKEVSMAQRKEWAGEQGNSERVSMKILAEVATHFHGNILSLQNNCYLTMPVEAIFSELEAGNYCMLSCLGQFANNKSIPAQKLKKLLSDNNFQSNGSSLEVIDLKLFNPSVIGINSSSKEVIEDIIELSDLLYKQHPHPIIESFAYSYCLQANKEQIKNSDDRVVYFKDEKALLRLLRSFFNKNAEESVPNLVKALNKLDIEAIWKKKEQFDSLPFYKKWINTFAGKGWNIKSYEKKI</sequence>
<protein>
    <submittedName>
        <fullName evidence="1">Uncharacterized protein</fullName>
    </submittedName>
</protein>
<organism evidence="1 2">
    <name type="scientific">Flavisolibacter ginsengisoli DSM 18119</name>
    <dbReference type="NCBI Taxonomy" id="1121884"/>
    <lineage>
        <taxon>Bacteria</taxon>
        <taxon>Pseudomonadati</taxon>
        <taxon>Bacteroidota</taxon>
        <taxon>Chitinophagia</taxon>
        <taxon>Chitinophagales</taxon>
        <taxon>Chitinophagaceae</taxon>
        <taxon>Flavisolibacter</taxon>
    </lineage>
</organism>
<evidence type="ECO:0000313" key="2">
    <source>
        <dbReference type="Proteomes" id="UP000184048"/>
    </source>
</evidence>
<reference evidence="1 2" key="1">
    <citation type="submission" date="2016-11" db="EMBL/GenBank/DDBJ databases">
        <authorList>
            <person name="Jaros S."/>
            <person name="Januszkiewicz K."/>
            <person name="Wedrychowicz H."/>
        </authorList>
    </citation>
    <scope>NUCLEOTIDE SEQUENCE [LARGE SCALE GENOMIC DNA]</scope>
    <source>
        <strain evidence="1 2">DSM 18119</strain>
    </source>
</reference>
<evidence type="ECO:0000313" key="1">
    <source>
        <dbReference type="EMBL" id="SHE76670.1"/>
    </source>
</evidence>
<dbReference type="Proteomes" id="UP000184048">
    <property type="component" value="Unassembled WGS sequence"/>
</dbReference>
<dbReference type="STRING" id="1121884.SAMN02745131_01102"/>
<dbReference type="RefSeq" id="WP_072834231.1">
    <property type="nucleotide sequence ID" value="NZ_FQUU01000003.1"/>
</dbReference>
<proteinExistence type="predicted"/>
<dbReference type="EMBL" id="FQUU01000003">
    <property type="protein sequence ID" value="SHE76670.1"/>
    <property type="molecule type" value="Genomic_DNA"/>
</dbReference>
<dbReference type="OrthoDB" id="850028at2"/>
<keyword evidence="2" id="KW-1185">Reference proteome</keyword>
<dbReference type="AlphaFoldDB" id="A0A1M4W692"/>
<name>A0A1M4W692_9BACT</name>
<accession>A0A1M4W692</accession>
<gene>
    <name evidence="1" type="ORF">SAMN02745131_01102</name>
</gene>